<organism evidence="1 2">
    <name type="scientific">Virgibacillus halodenitrificans</name>
    <name type="common">Bacillus halodenitrificans</name>
    <dbReference type="NCBI Taxonomy" id="1482"/>
    <lineage>
        <taxon>Bacteria</taxon>
        <taxon>Bacillati</taxon>
        <taxon>Bacillota</taxon>
        <taxon>Bacilli</taxon>
        <taxon>Bacillales</taxon>
        <taxon>Bacillaceae</taxon>
        <taxon>Virgibacillus</taxon>
    </lineage>
</organism>
<accession>A0ABR7VNH5</accession>
<gene>
    <name evidence="1" type="ORF">IC602_11830</name>
</gene>
<dbReference type="Proteomes" id="UP000621631">
    <property type="component" value="Unassembled WGS sequence"/>
</dbReference>
<comment type="caution">
    <text evidence="1">The sequence shown here is derived from an EMBL/GenBank/DDBJ whole genome shotgun (WGS) entry which is preliminary data.</text>
</comment>
<proteinExistence type="predicted"/>
<reference evidence="1 2" key="1">
    <citation type="submission" date="2020-09" db="EMBL/GenBank/DDBJ databases">
        <title>Draft Genome Sequences of Oil-Oxidizing Bacteria Halomonas titanicae, Marinobacter lutaoensis, and Virgibacillus halodenitrificans Isolated from Highly Saline Environments.</title>
        <authorList>
            <person name="Grouzdev D.S."/>
            <person name="Sokolova D.S."/>
            <person name="Semenova E.M."/>
            <person name="Borzenkov I.A."/>
            <person name="Bidzhieva S.K."/>
            <person name="Poltaraus A.B."/>
            <person name="Nazina T.N."/>
        </authorList>
    </citation>
    <scope>NUCLEOTIDE SEQUENCE [LARGE SCALE GENOMIC DNA]</scope>
    <source>
        <strain evidence="1 2">VKM B-3472D</strain>
    </source>
</reference>
<sequence length="54" mass="5862">MGKLQKDVRVDQVLKEAIIMPAQTDLAGSATLTEVVTAHNALLQKLRDAGLMEE</sequence>
<evidence type="ECO:0000313" key="1">
    <source>
        <dbReference type="EMBL" id="MBD1223286.1"/>
    </source>
</evidence>
<evidence type="ECO:0000313" key="2">
    <source>
        <dbReference type="Proteomes" id="UP000621631"/>
    </source>
</evidence>
<name>A0ABR7VNH5_VIRHA</name>
<keyword evidence="2" id="KW-1185">Reference proteome</keyword>
<protein>
    <submittedName>
        <fullName evidence="1">Uncharacterized protein</fullName>
    </submittedName>
</protein>
<dbReference type="RefSeq" id="WP_189778386.1">
    <property type="nucleotide sequence ID" value="NZ_JACWEZ010000006.1"/>
</dbReference>
<dbReference type="EMBL" id="JACWEZ010000006">
    <property type="protein sequence ID" value="MBD1223286.1"/>
    <property type="molecule type" value="Genomic_DNA"/>
</dbReference>